<evidence type="ECO:0000256" key="6">
    <source>
        <dbReference type="PROSITE-ProRule" id="PRU00042"/>
    </source>
</evidence>
<reference evidence="9 10" key="1">
    <citation type="journal article" date="2018" name="BMC Genomics">
        <title>Genomic evidence for intraspecific hybridization in a clonal and extremely halotolerant yeast.</title>
        <authorList>
            <person name="Gostincar C."/>
            <person name="Stajich J.E."/>
            <person name="Zupancic J."/>
            <person name="Zalar P."/>
            <person name="Gunde-Cimerman N."/>
        </authorList>
    </citation>
    <scope>NUCLEOTIDE SEQUENCE [LARGE SCALE GENOMIC DNA]</scope>
    <source>
        <strain evidence="9 10">EXF-10513</strain>
    </source>
</reference>
<gene>
    <name evidence="9" type="ORF">D0864_01088</name>
</gene>
<evidence type="ECO:0000313" key="9">
    <source>
        <dbReference type="EMBL" id="RMZ11086.1"/>
    </source>
</evidence>
<feature type="domain" description="C2H2-type" evidence="8">
    <location>
        <begin position="267"/>
        <end position="296"/>
    </location>
</feature>
<dbReference type="PROSITE" id="PS50157">
    <property type="entry name" value="ZINC_FINGER_C2H2_2"/>
    <property type="match status" value="2"/>
</dbReference>
<feature type="region of interest" description="Disordered" evidence="7">
    <location>
        <begin position="342"/>
        <end position="367"/>
    </location>
</feature>
<evidence type="ECO:0000256" key="7">
    <source>
        <dbReference type="SAM" id="MobiDB-lite"/>
    </source>
</evidence>
<dbReference type="Proteomes" id="UP000269539">
    <property type="component" value="Unassembled WGS sequence"/>
</dbReference>
<dbReference type="SMART" id="SM00355">
    <property type="entry name" value="ZnF_C2H2"/>
    <property type="match status" value="3"/>
</dbReference>
<dbReference type="AlphaFoldDB" id="A0A3M7HD73"/>
<dbReference type="GO" id="GO:0008270">
    <property type="term" value="F:zinc ion binding"/>
    <property type="evidence" value="ECO:0007669"/>
    <property type="project" value="UniProtKB-KW"/>
</dbReference>
<dbReference type="EMBL" id="QWIO01000062">
    <property type="protein sequence ID" value="RMZ11086.1"/>
    <property type="molecule type" value="Genomic_DNA"/>
</dbReference>
<keyword evidence="1" id="KW-0479">Metal-binding</keyword>
<dbReference type="VEuPathDB" id="FungiDB:BTJ68_02175"/>
<accession>A0A3M7HD73</accession>
<feature type="domain" description="C2H2-type" evidence="8">
    <location>
        <begin position="296"/>
        <end position="323"/>
    </location>
</feature>
<dbReference type="Gene3D" id="3.30.160.60">
    <property type="entry name" value="Classic Zinc Finger"/>
    <property type="match status" value="2"/>
</dbReference>
<evidence type="ECO:0000256" key="1">
    <source>
        <dbReference type="ARBA" id="ARBA00022723"/>
    </source>
</evidence>
<dbReference type="InterPro" id="IPR036236">
    <property type="entry name" value="Znf_C2H2_sf"/>
</dbReference>
<name>A0A3M7HD73_HORWE</name>
<evidence type="ECO:0000256" key="3">
    <source>
        <dbReference type="ARBA" id="ARBA00022771"/>
    </source>
</evidence>
<dbReference type="PANTHER" id="PTHR14003">
    <property type="entry name" value="TRANSCRIPTIONAL REPRESSOR PROTEIN YY"/>
    <property type="match status" value="1"/>
</dbReference>
<feature type="region of interest" description="Disordered" evidence="7">
    <location>
        <begin position="186"/>
        <end position="206"/>
    </location>
</feature>
<protein>
    <recommendedName>
        <fullName evidence="5">C2H2 type master regulator of conidiophore development brlA</fullName>
    </recommendedName>
</protein>
<dbReference type="GO" id="GO:0000981">
    <property type="term" value="F:DNA-binding transcription factor activity, RNA polymerase II-specific"/>
    <property type="evidence" value="ECO:0007669"/>
    <property type="project" value="TreeGrafter"/>
</dbReference>
<evidence type="ECO:0000256" key="5">
    <source>
        <dbReference type="ARBA" id="ARBA00044085"/>
    </source>
</evidence>
<evidence type="ECO:0000313" key="10">
    <source>
        <dbReference type="Proteomes" id="UP000269539"/>
    </source>
</evidence>
<comment type="caution">
    <text evidence="9">The sequence shown here is derived from an EMBL/GenBank/DDBJ whole genome shotgun (WGS) entry which is preliminary data.</text>
</comment>
<feature type="region of interest" description="Disordered" evidence="7">
    <location>
        <begin position="230"/>
        <end position="259"/>
    </location>
</feature>
<sequence>MSPPLTTFFEESTYNVGAWNDASLPDEQYQRMYHEIMTSDVALNPTCTSTYPQQIASSPQTFNICPSQTAFGWNLNNVLQDVEKQEDFAQNGSAQLERPGLGERSTESIVARVGSSQNLDNAMRLPPECSLVPLVPPEHQGLQPDTAVGFERTYAQVLRDPCPAQFSGQLARVPPTADFSQNAAYTPSANTPHRPTVPASSPLHSSTFQGERAQSSVPKLSLDTTGLLGIPITPQRSSSGTSTPISACSSRSARRTPDQMRAWPAPFRCDNEGCGLGFETTQDLRHHQRIHRPRRFICGTCDKAFHYFKDLRRHWKKHNTDPMQKFYCPFTTCKHHRQGFNRDDHSKRHMEKQHQHVYPALQQSSES</sequence>
<dbReference type="GO" id="GO:0000785">
    <property type="term" value="C:chromatin"/>
    <property type="evidence" value="ECO:0007669"/>
    <property type="project" value="TreeGrafter"/>
</dbReference>
<evidence type="ECO:0000256" key="4">
    <source>
        <dbReference type="ARBA" id="ARBA00022833"/>
    </source>
</evidence>
<keyword evidence="4" id="KW-0862">Zinc</keyword>
<evidence type="ECO:0000259" key="8">
    <source>
        <dbReference type="PROSITE" id="PS50157"/>
    </source>
</evidence>
<dbReference type="PROSITE" id="PS00028">
    <property type="entry name" value="ZINC_FINGER_C2H2_1"/>
    <property type="match status" value="2"/>
</dbReference>
<dbReference type="InterPro" id="IPR013087">
    <property type="entry name" value="Znf_C2H2_type"/>
</dbReference>
<keyword evidence="3 6" id="KW-0863">Zinc-finger</keyword>
<organism evidence="9 10">
    <name type="scientific">Hortaea werneckii</name>
    <name type="common">Black yeast</name>
    <name type="synonym">Cladosporium werneckii</name>
    <dbReference type="NCBI Taxonomy" id="91943"/>
    <lineage>
        <taxon>Eukaryota</taxon>
        <taxon>Fungi</taxon>
        <taxon>Dikarya</taxon>
        <taxon>Ascomycota</taxon>
        <taxon>Pezizomycotina</taxon>
        <taxon>Dothideomycetes</taxon>
        <taxon>Dothideomycetidae</taxon>
        <taxon>Mycosphaerellales</taxon>
        <taxon>Teratosphaeriaceae</taxon>
        <taxon>Hortaea</taxon>
    </lineage>
</organism>
<feature type="compositionally biased region" description="Polar residues" evidence="7">
    <location>
        <begin position="234"/>
        <end position="251"/>
    </location>
</feature>
<dbReference type="GO" id="GO:0005667">
    <property type="term" value="C:transcription regulator complex"/>
    <property type="evidence" value="ECO:0007669"/>
    <property type="project" value="TreeGrafter"/>
</dbReference>
<dbReference type="PANTHER" id="PTHR14003:SF19">
    <property type="entry name" value="YY2 TRANSCRIPTION FACTOR"/>
    <property type="match status" value="1"/>
</dbReference>
<proteinExistence type="predicted"/>
<evidence type="ECO:0000256" key="2">
    <source>
        <dbReference type="ARBA" id="ARBA00022737"/>
    </source>
</evidence>
<dbReference type="SUPFAM" id="SSF57667">
    <property type="entry name" value="beta-beta-alpha zinc fingers"/>
    <property type="match status" value="1"/>
</dbReference>
<dbReference type="GO" id="GO:0000978">
    <property type="term" value="F:RNA polymerase II cis-regulatory region sequence-specific DNA binding"/>
    <property type="evidence" value="ECO:0007669"/>
    <property type="project" value="TreeGrafter"/>
</dbReference>
<keyword evidence="2" id="KW-0677">Repeat</keyword>